<dbReference type="EMBL" id="CAJOBP010001103">
    <property type="protein sequence ID" value="CAF4253761.1"/>
    <property type="molecule type" value="Genomic_DNA"/>
</dbReference>
<reference evidence="1" key="1">
    <citation type="submission" date="2021-02" db="EMBL/GenBank/DDBJ databases">
        <authorList>
            <person name="Nowell W R."/>
        </authorList>
    </citation>
    <scope>NUCLEOTIDE SEQUENCE</scope>
</reference>
<evidence type="ECO:0000313" key="2">
    <source>
        <dbReference type="Proteomes" id="UP000663873"/>
    </source>
</evidence>
<accession>A0A820ETF6</accession>
<feature type="non-terminal residue" evidence="1">
    <location>
        <position position="1"/>
    </location>
</feature>
<comment type="caution">
    <text evidence="1">The sequence shown here is derived from an EMBL/GenBank/DDBJ whole genome shotgun (WGS) entry which is preliminary data.</text>
</comment>
<proteinExistence type="predicted"/>
<gene>
    <name evidence="1" type="ORF">UJA718_LOCUS9714</name>
</gene>
<dbReference type="AlphaFoldDB" id="A0A820ETF6"/>
<protein>
    <submittedName>
        <fullName evidence="1">Uncharacterized protein</fullName>
    </submittedName>
</protein>
<evidence type="ECO:0000313" key="1">
    <source>
        <dbReference type="EMBL" id="CAF4253761.1"/>
    </source>
</evidence>
<dbReference type="Proteomes" id="UP000663873">
    <property type="component" value="Unassembled WGS sequence"/>
</dbReference>
<name>A0A820ETF6_9BILA</name>
<organism evidence="1 2">
    <name type="scientific">Rotaria socialis</name>
    <dbReference type="NCBI Taxonomy" id="392032"/>
    <lineage>
        <taxon>Eukaryota</taxon>
        <taxon>Metazoa</taxon>
        <taxon>Spiralia</taxon>
        <taxon>Gnathifera</taxon>
        <taxon>Rotifera</taxon>
        <taxon>Eurotatoria</taxon>
        <taxon>Bdelloidea</taxon>
        <taxon>Philodinida</taxon>
        <taxon>Philodinidae</taxon>
        <taxon>Rotaria</taxon>
    </lineage>
</organism>
<keyword evidence="2" id="KW-1185">Reference proteome</keyword>
<sequence length="43" mass="4727">VGSRDAPITMPSQELELVGIGWIWNWSELVRIGFGIGSTLELV</sequence>